<evidence type="ECO:0000256" key="6">
    <source>
        <dbReference type="ARBA" id="ARBA00038255"/>
    </source>
</evidence>
<name>A0AAV9JP95_9PEZI</name>
<dbReference type="InterPro" id="IPR011047">
    <property type="entry name" value="Quinoprotein_ADH-like_sf"/>
</dbReference>
<dbReference type="Gene3D" id="2.130.10.10">
    <property type="entry name" value="YVTN repeat-like/Quinoprotein amine dehydrogenase"/>
    <property type="match status" value="4"/>
</dbReference>
<evidence type="ECO:0000313" key="10">
    <source>
        <dbReference type="Proteomes" id="UP001324427"/>
    </source>
</evidence>
<sequence length="1066" mass="115660">MLEHVHHRVPVTALAFQGDDVIFSGEGNLLQAYDVTTQRVLSSKAAFDEQSIHGIIVGPREPRNILVWGGSLIRDFHCDEKLALKPGSIRKTSDWILDAALSPDEGSHLALVTAHNALCVTKTTELASTEPSTSDTIVPVVPGSNCILYTAHVQWLSASQCLIASGTAFGDVIIWSALFSTESGLLRARAQTHYTFSAHEGSIFGVQLSGEIPVDTLDGRKRLLASCSDDRTVRLWDVSNLQTDSPALIQLQRDTGFGAGTANRIEEHAPPCLARTMGHVSRIWQVRFIHDVSEAGARAHQGIRVMSFGEDATNIAWALKASEAAAELRVPYELHQINVESAHIGKHIWSVATAPNGRFATGGADGAIAVRASTSVHVGAAELSRGVLGVECAKDNFKAYSFISDMTLVATTDQGRIVMITTESSGDTSLKELSAPLPGLRGYSVVTSTPGVAFIGGNDGQVYHYVQATGRLLHLVKTERKTASLFACESEQDNEHRCDFIVTSCARALSIDRATVILGARNGSIAAYHFCYEVTKGAIQPSAVIIQAHAKEAVTCMHWTPNGSSPQQCGFLHSTGRDGMHTVHRLGCLAAAWKIDLIHQVALPFGPNIEGIAFRPDGHLWVWGFQRKQFVVYNATTQREVMGVDCGGAHRNWAFQLGVEGGTFVWTRSSKIYKQTQTSLPYLLMNSGGHGREIKAVAVSRTEAQLIATGAEDTNIKLSTFDQEHGFRCLQTLRKHNTGIQHLQWSDDGRYLFSSGGFEEFFVWKITTGLPGLGIGVVCESAHPCSGTSDLRVMGFDATKPSVEEGFQISMAYSDSTLKLWHYKGMTWTLLADGDYLTACLTRALRFQGTDGTLTTTATDGHIMTWAQRDADRKLEWTIRHRIHQNAILAVVSCELRDGTHLIITGGDDNAIGITRMADKEDMQTLLIPRAHMAAVTGLALVNRGQGRLLLASASIDQRLKLWHVDVDTDRHGVDGIEIRRTANVFTAVADVSCLELSKLEDGADGVLVCGVVPTLARKQIYDDPPPTTHTPPGGAGHNSSHAKALNTATAEIHCLAYLARLFKPP</sequence>
<dbReference type="AlphaFoldDB" id="A0AAV9JP95"/>
<dbReference type="GO" id="GO:0030488">
    <property type="term" value="P:tRNA methylation"/>
    <property type="evidence" value="ECO:0007669"/>
    <property type="project" value="TreeGrafter"/>
</dbReference>
<keyword evidence="3 7" id="KW-0853">WD repeat</keyword>
<evidence type="ECO:0000256" key="2">
    <source>
        <dbReference type="ARBA" id="ARBA00022490"/>
    </source>
</evidence>
<evidence type="ECO:0000256" key="7">
    <source>
        <dbReference type="PROSITE-ProRule" id="PRU00221"/>
    </source>
</evidence>
<dbReference type="InterPro" id="IPR001680">
    <property type="entry name" value="WD40_rpt"/>
</dbReference>
<dbReference type="EMBL" id="JAVFHQ010000012">
    <property type="protein sequence ID" value="KAK4547174.1"/>
    <property type="molecule type" value="Genomic_DNA"/>
</dbReference>
<evidence type="ECO:0000256" key="5">
    <source>
        <dbReference type="ARBA" id="ARBA00022737"/>
    </source>
</evidence>
<dbReference type="InterPro" id="IPR019775">
    <property type="entry name" value="WD40_repeat_CS"/>
</dbReference>
<comment type="subcellular location">
    <subcellularLocation>
        <location evidence="1">Cytoplasm</location>
    </subcellularLocation>
</comment>
<evidence type="ECO:0000256" key="8">
    <source>
        <dbReference type="SAM" id="MobiDB-lite"/>
    </source>
</evidence>
<dbReference type="InterPro" id="IPR015943">
    <property type="entry name" value="WD40/YVTN_repeat-like_dom_sf"/>
</dbReference>
<keyword evidence="2" id="KW-0963">Cytoplasm</keyword>
<dbReference type="PROSITE" id="PS50082">
    <property type="entry name" value="WD_REPEATS_2"/>
    <property type="match status" value="2"/>
</dbReference>
<dbReference type="PANTHER" id="PTHR14344:SF3">
    <property type="entry name" value="WD REPEAT-CONTAINING PROTEIN 6"/>
    <property type="match status" value="1"/>
</dbReference>
<dbReference type="InterPro" id="IPR036322">
    <property type="entry name" value="WD40_repeat_dom_sf"/>
</dbReference>
<evidence type="ECO:0000256" key="1">
    <source>
        <dbReference type="ARBA" id="ARBA00004496"/>
    </source>
</evidence>
<feature type="repeat" description="WD" evidence="7">
    <location>
        <begin position="196"/>
        <end position="240"/>
    </location>
</feature>
<evidence type="ECO:0000256" key="3">
    <source>
        <dbReference type="ARBA" id="ARBA00022574"/>
    </source>
</evidence>
<dbReference type="SMART" id="SM00320">
    <property type="entry name" value="WD40"/>
    <property type="match status" value="7"/>
</dbReference>
<comment type="caution">
    <text evidence="9">The sequence shown here is derived from an EMBL/GenBank/DDBJ whole genome shotgun (WGS) entry which is preliminary data.</text>
</comment>
<dbReference type="PANTHER" id="PTHR14344">
    <property type="entry name" value="WD REPEAT PROTEIN"/>
    <property type="match status" value="1"/>
</dbReference>
<dbReference type="Pfam" id="PF00400">
    <property type="entry name" value="WD40"/>
    <property type="match status" value="3"/>
</dbReference>
<feature type="repeat" description="WD" evidence="7">
    <location>
        <begin position="733"/>
        <end position="769"/>
    </location>
</feature>
<organism evidence="9 10">
    <name type="scientific">Oleoguttula mirabilis</name>
    <dbReference type="NCBI Taxonomy" id="1507867"/>
    <lineage>
        <taxon>Eukaryota</taxon>
        <taxon>Fungi</taxon>
        <taxon>Dikarya</taxon>
        <taxon>Ascomycota</taxon>
        <taxon>Pezizomycotina</taxon>
        <taxon>Dothideomycetes</taxon>
        <taxon>Dothideomycetidae</taxon>
        <taxon>Mycosphaerellales</taxon>
        <taxon>Teratosphaeriaceae</taxon>
        <taxon>Oleoguttula</taxon>
    </lineage>
</organism>
<accession>A0AAV9JP95</accession>
<protein>
    <submittedName>
        <fullName evidence="9">Uncharacterized protein</fullName>
    </submittedName>
</protein>
<evidence type="ECO:0000313" key="9">
    <source>
        <dbReference type="EMBL" id="KAK4547174.1"/>
    </source>
</evidence>
<dbReference type="SUPFAM" id="SSF50978">
    <property type="entry name" value="WD40 repeat-like"/>
    <property type="match status" value="2"/>
</dbReference>
<dbReference type="Proteomes" id="UP001324427">
    <property type="component" value="Unassembled WGS sequence"/>
</dbReference>
<dbReference type="SUPFAM" id="SSF50998">
    <property type="entry name" value="Quinoprotein alcohol dehydrogenase-like"/>
    <property type="match status" value="1"/>
</dbReference>
<evidence type="ECO:0000256" key="4">
    <source>
        <dbReference type="ARBA" id="ARBA00022694"/>
    </source>
</evidence>
<comment type="similarity">
    <text evidence="6">Belongs to the WD repeat WDR6 family.</text>
</comment>
<keyword evidence="5" id="KW-0677">Repeat</keyword>
<keyword evidence="4" id="KW-0819">tRNA processing</keyword>
<dbReference type="PROSITE" id="PS00678">
    <property type="entry name" value="WD_REPEATS_1"/>
    <property type="match status" value="1"/>
</dbReference>
<reference evidence="9 10" key="1">
    <citation type="submission" date="2021-11" db="EMBL/GenBank/DDBJ databases">
        <title>Black yeast isolated from Biological Soil Crust.</title>
        <authorList>
            <person name="Kurbessoian T."/>
        </authorList>
    </citation>
    <scope>NUCLEOTIDE SEQUENCE [LARGE SCALE GENOMIC DNA]</scope>
    <source>
        <strain evidence="9 10">CCFEE 5522</strain>
    </source>
</reference>
<gene>
    <name evidence="9" type="ORF">LTR36_001395</name>
</gene>
<keyword evidence="10" id="KW-1185">Reference proteome</keyword>
<dbReference type="GO" id="GO:0005737">
    <property type="term" value="C:cytoplasm"/>
    <property type="evidence" value="ECO:0007669"/>
    <property type="project" value="UniProtKB-SubCell"/>
</dbReference>
<dbReference type="InterPro" id="IPR051973">
    <property type="entry name" value="tRNA_Anticodon_Mtase-Reg"/>
</dbReference>
<feature type="region of interest" description="Disordered" evidence="8">
    <location>
        <begin position="1021"/>
        <end position="1043"/>
    </location>
</feature>
<proteinExistence type="inferred from homology"/>